<dbReference type="RefSeq" id="WP_345725958.1">
    <property type="nucleotide sequence ID" value="NZ_BAAAYN010000001.1"/>
</dbReference>
<comment type="caution">
    <text evidence="2">The sequence shown here is derived from an EMBL/GenBank/DDBJ whole genome shotgun (WGS) entry which is preliminary data.</text>
</comment>
<feature type="domain" description="Beta-lactamase-related" evidence="1">
    <location>
        <begin position="43"/>
        <end position="268"/>
    </location>
</feature>
<dbReference type="PANTHER" id="PTHR43283:SF7">
    <property type="entry name" value="BETA-LACTAMASE-RELATED DOMAIN-CONTAINING PROTEIN"/>
    <property type="match status" value="1"/>
</dbReference>
<dbReference type="Proteomes" id="UP001501676">
    <property type="component" value="Unassembled WGS sequence"/>
</dbReference>
<sequence>MLDRVAVRAAGRRIGDAVRSDPRYAHTSHLRVLVEGLPVFDEHYRGPTVADVFSVTKTVVATVAGIAARRGLLPGLDEPLHAVLPALRDTPSRGQTWRQLLTMTRGAAVDGAWDIDAITALPGGQVARVASAPCTGTPGQAFRYDNGAAHLLSAGLSQILRCSVADYAAAELFAPLGIRDATWPADPDGVSYGFAHLRLSADALGRLGELWRAGGQPLVDPAFAAAMTTAQTPGGPPEQLPYGFGIWVGDDMLLAGGWAGQHVVILPTVVVVTTGDPRFDPGPPPRDELPVDWRPALELVHQHLLPVLREPAGETDATSAGR</sequence>
<dbReference type="Pfam" id="PF00144">
    <property type="entry name" value="Beta-lactamase"/>
    <property type="match status" value="1"/>
</dbReference>
<gene>
    <name evidence="2" type="ORF">GCM10020369_01740</name>
</gene>
<dbReference type="PANTHER" id="PTHR43283">
    <property type="entry name" value="BETA-LACTAMASE-RELATED"/>
    <property type="match status" value="1"/>
</dbReference>
<evidence type="ECO:0000313" key="2">
    <source>
        <dbReference type="EMBL" id="GAA3381916.1"/>
    </source>
</evidence>
<reference evidence="3" key="1">
    <citation type="journal article" date="2019" name="Int. J. Syst. Evol. Microbiol.">
        <title>The Global Catalogue of Microorganisms (GCM) 10K type strain sequencing project: providing services to taxonomists for standard genome sequencing and annotation.</title>
        <authorList>
            <consortium name="The Broad Institute Genomics Platform"/>
            <consortium name="The Broad Institute Genome Sequencing Center for Infectious Disease"/>
            <person name="Wu L."/>
            <person name="Ma J."/>
        </authorList>
    </citation>
    <scope>NUCLEOTIDE SEQUENCE [LARGE SCALE GENOMIC DNA]</scope>
    <source>
        <strain evidence="3">JCM 9458</strain>
    </source>
</reference>
<evidence type="ECO:0000259" key="1">
    <source>
        <dbReference type="Pfam" id="PF00144"/>
    </source>
</evidence>
<organism evidence="2 3">
    <name type="scientific">Cryptosporangium minutisporangium</name>
    <dbReference type="NCBI Taxonomy" id="113569"/>
    <lineage>
        <taxon>Bacteria</taxon>
        <taxon>Bacillati</taxon>
        <taxon>Actinomycetota</taxon>
        <taxon>Actinomycetes</taxon>
        <taxon>Cryptosporangiales</taxon>
        <taxon>Cryptosporangiaceae</taxon>
        <taxon>Cryptosporangium</taxon>
    </lineage>
</organism>
<dbReference type="InterPro" id="IPR001466">
    <property type="entry name" value="Beta-lactam-related"/>
</dbReference>
<dbReference type="Gene3D" id="3.40.710.10">
    <property type="entry name" value="DD-peptidase/beta-lactamase superfamily"/>
    <property type="match status" value="1"/>
</dbReference>
<dbReference type="SUPFAM" id="SSF56601">
    <property type="entry name" value="beta-lactamase/transpeptidase-like"/>
    <property type="match status" value="1"/>
</dbReference>
<accession>A0ABP6SPX9</accession>
<dbReference type="InterPro" id="IPR012338">
    <property type="entry name" value="Beta-lactam/transpept-like"/>
</dbReference>
<dbReference type="EMBL" id="BAAAYN010000001">
    <property type="protein sequence ID" value="GAA3381916.1"/>
    <property type="molecule type" value="Genomic_DNA"/>
</dbReference>
<name>A0ABP6SPX9_9ACTN</name>
<proteinExistence type="predicted"/>
<evidence type="ECO:0000313" key="3">
    <source>
        <dbReference type="Proteomes" id="UP001501676"/>
    </source>
</evidence>
<protein>
    <recommendedName>
        <fullName evidence="1">Beta-lactamase-related domain-containing protein</fullName>
    </recommendedName>
</protein>
<keyword evidence="3" id="KW-1185">Reference proteome</keyword>
<dbReference type="InterPro" id="IPR050789">
    <property type="entry name" value="Diverse_Enzym_Activities"/>
</dbReference>